<sequence>MTTLGFALQMINKLQGKWGIEFRESLVHWPRQHSSSCSGTAWYEAPGLAQLNVREVPQTPHRRVTSVSKKASPESGGFPEKRSGKLSIHLEHAPLQAEYLARLLVTNSRNDKIPGLYHSVCPRLKLRSL</sequence>
<evidence type="ECO:0000313" key="3">
    <source>
        <dbReference type="Proteomes" id="UP000233556"/>
    </source>
</evidence>
<evidence type="ECO:0000256" key="1">
    <source>
        <dbReference type="SAM" id="MobiDB-lite"/>
    </source>
</evidence>
<protein>
    <submittedName>
        <fullName evidence="2">Uncharacterized protein</fullName>
    </submittedName>
</protein>
<dbReference type="EMBL" id="KZ505691">
    <property type="protein sequence ID" value="PKU47018.1"/>
    <property type="molecule type" value="Genomic_DNA"/>
</dbReference>
<accession>A0A2I0ULW6</accession>
<reference evidence="3" key="1">
    <citation type="submission" date="2017-11" db="EMBL/GenBank/DDBJ databases">
        <authorList>
            <person name="Lima N.C."/>
            <person name="Parody-Merino A.M."/>
            <person name="Battley P.F."/>
            <person name="Fidler A.E."/>
            <person name="Prosdocimi F."/>
        </authorList>
    </citation>
    <scope>NUCLEOTIDE SEQUENCE [LARGE SCALE GENOMIC DNA]</scope>
</reference>
<organism evidence="2 3">
    <name type="scientific">Limosa lapponica baueri</name>
    <dbReference type="NCBI Taxonomy" id="1758121"/>
    <lineage>
        <taxon>Eukaryota</taxon>
        <taxon>Metazoa</taxon>
        <taxon>Chordata</taxon>
        <taxon>Craniata</taxon>
        <taxon>Vertebrata</taxon>
        <taxon>Euteleostomi</taxon>
        <taxon>Archelosauria</taxon>
        <taxon>Archosauria</taxon>
        <taxon>Dinosauria</taxon>
        <taxon>Saurischia</taxon>
        <taxon>Theropoda</taxon>
        <taxon>Coelurosauria</taxon>
        <taxon>Aves</taxon>
        <taxon>Neognathae</taxon>
        <taxon>Neoaves</taxon>
        <taxon>Charadriiformes</taxon>
        <taxon>Scolopacidae</taxon>
        <taxon>Limosa</taxon>
    </lineage>
</organism>
<feature type="region of interest" description="Disordered" evidence="1">
    <location>
        <begin position="59"/>
        <end position="83"/>
    </location>
</feature>
<name>A0A2I0ULW6_LIMLA</name>
<keyword evidence="3" id="KW-1185">Reference proteome</keyword>
<reference evidence="3" key="2">
    <citation type="submission" date="2017-12" db="EMBL/GenBank/DDBJ databases">
        <title>Genome sequence of the Bar-tailed Godwit (Limosa lapponica baueri).</title>
        <authorList>
            <person name="Lima N.C.B."/>
            <person name="Parody-Merino A.M."/>
            <person name="Battley P.F."/>
            <person name="Fidler A.E."/>
            <person name="Prosdocimi F."/>
        </authorList>
    </citation>
    <scope>NUCLEOTIDE SEQUENCE [LARGE SCALE GENOMIC DNA]</scope>
</reference>
<dbReference type="AlphaFoldDB" id="A0A2I0ULW6"/>
<evidence type="ECO:0000313" key="2">
    <source>
        <dbReference type="EMBL" id="PKU47018.1"/>
    </source>
</evidence>
<proteinExistence type="predicted"/>
<gene>
    <name evidence="2" type="ORF">llap_2671</name>
</gene>
<dbReference type="Proteomes" id="UP000233556">
    <property type="component" value="Unassembled WGS sequence"/>
</dbReference>